<feature type="region of interest" description="Disordered" evidence="1">
    <location>
        <begin position="185"/>
        <end position="206"/>
    </location>
</feature>
<name>A0ABD1YU42_9MARC</name>
<accession>A0ABD1YU42</accession>
<gene>
    <name evidence="2" type="ORF">R1flu_005771</name>
</gene>
<evidence type="ECO:0000313" key="3">
    <source>
        <dbReference type="Proteomes" id="UP001605036"/>
    </source>
</evidence>
<protein>
    <submittedName>
        <fullName evidence="2">Uncharacterized protein</fullName>
    </submittedName>
</protein>
<sequence length="206" mass="24255">MEELEKRIKLQEAEQAKIWRRWSKLRWLKEGDAPSKIFFATLRAKRAREEITALITEGGTKLEEEDDILSERHRYCSELYKQEPASTQDQELQKDVQNWTTKKVTSTQNAELIKLLAIEEIRKVVQLLKEEKAPSIDGMTAEAIRTIWPEAEADITDFVQTFWREQRFSWKQQTGVIRLIPKEGDRQKGTNWRPLNSAQHGLQYNK</sequence>
<evidence type="ECO:0000256" key="1">
    <source>
        <dbReference type="SAM" id="MobiDB-lite"/>
    </source>
</evidence>
<reference evidence="2 3" key="1">
    <citation type="submission" date="2024-09" db="EMBL/GenBank/DDBJ databases">
        <title>Chromosome-scale assembly of Riccia fluitans.</title>
        <authorList>
            <person name="Paukszto L."/>
            <person name="Sawicki J."/>
            <person name="Karawczyk K."/>
            <person name="Piernik-Szablinska J."/>
            <person name="Szczecinska M."/>
            <person name="Mazdziarz M."/>
        </authorList>
    </citation>
    <scope>NUCLEOTIDE SEQUENCE [LARGE SCALE GENOMIC DNA]</scope>
    <source>
        <strain evidence="2">Rf_01</strain>
        <tissue evidence="2">Aerial parts of the thallus</tissue>
    </source>
</reference>
<dbReference type="EMBL" id="JBHFFA010000003">
    <property type="protein sequence ID" value="KAL2634292.1"/>
    <property type="molecule type" value="Genomic_DNA"/>
</dbReference>
<keyword evidence="3" id="KW-1185">Reference proteome</keyword>
<feature type="compositionally biased region" description="Polar residues" evidence="1">
    <location>
        <begin position="189"/>
        <end position="206"/>
    </location>
</feature>
<dbReference type="AlphaFoldDB" id="A0ABD1YU42"/>
<organism evidence="2 3">
    <name type="scientific">Riccia fluitans</name>
    <dbReference type="NCBI Taxonomy" id="41844"/>
    <lineage>
        <taxon>Eukaryota</taxon>
        <taxon>Viridiplantae</taxon>
        <taxon>Streptophyta</taxon>
        <taxon>Embryophyta</taxon>
        <taxon>Marchantiophyta</taxon>
        <taxon>Marchantiopsida</taxon>
        <taxon>Marchantiidae</taxon>
        <taxon>Marchantiales</taxon>
        <taxon>Ricciaceae</taxon>
        <taxon>Riccia</taxon>
    </lineage>
</organism>
<proteinExistence type="predicted"/>
<evidence type="ECO:0000313" key="2">
    <source>
        <dbReference type="EMBL" id="KAL2634292.1"/>
    </source>
</evidence>
<comment type="caution">
    <text evidence="2">The sequence shown here is derived from an EMBL/GenBank/DDBJ whole genome shotgun (WGS) entry which is preliminary data.</text>
</comment>
<dbReference type="Proteomes" id="UP001605036">
    <property type="component" value="Unassembled WGS sequence"/>
</dbReference>